<evidence type="ECO:0000256" key="10">
    <source>
        <dbReference type="SAM" id="Phobius"/>
    </source>
</evidence>
<keyword evidence="8 10" id="KW-0472">Membrane</keyword>
<protein>
    <recommendedName>
        <fullName evidence="2">Cytochrome c1</fullName>
    </recommendedName>
</protein>
<comment type="subcellular location">
    <subcellularLocation>
        <location evidence="1">Membrane</location>
    </subcellularLocation>
</comment>
<evidence type="ECO:0000313" key="14">
    <source>
        <dbReference type="Proteomes" id="UP000245086"/>
    </source>
</evidence>
<evidence type="ECO:0000256" key="1">
    <source>
        <dbReference type="ARBA" id="ARBA00004370"/>
    </source>
</evidence>
<evidence type="ECO:0000256" key="2">
    <source>
        <dbReference type="ARBA" id="ARBA00016165"/>
    </source>
</evidence>
<accession>A0A2P2EAK6</accession>
<dbReference type="RefSeq" id="WP_108984948.1">
    <property type="nucleotide sequence ID" value="NZ_BFBR01000005.1"/>
</dbReference>
<dbReference type="EMBL" id="BFBR01000005">
    <property type="protein sequence ID" value="GBF58073.1"/>
    <property type="molecule type" value="Genomic_DNA"/>
</dbReference>
<feature type="binding site" description="covalent" evidence="9">
    <location>
        <position position="69"/>
    </location>
    <ligand>
        <name>heme c</name>
        <dbReference type="ChEBI" id="CHEBI:61717"/>
    </ligand>
</feature>
<keyword evidence="6 10" id="KW-1133">Transmembrane helix</keyword>
<dbReference type="PANTHER" id="PTHR10266">
    <property type="entry name" value="CYTOCHROME C1"/>
    <property type="match status" value="1"/>
</dbReference>
<keyword evidence="4 10" id="KW-0812">Transmembrane</keyword>
<name>A0A2P2EAK6_9PROT</name>
<dbReference type="PROSITE" id="PS51007">
    <property type="entry name" value="CYTC"/>
    <property type="match status" value="1"/>
</dbReference>
<evidence type="ECO:0000256" key="5">
    <source>
        <dbReference type="ARBA" id="ARBA00022723"/>
    </source>
</evidence>
<keyword evidence="5 9" id="KW-0479">Metal-binding</keyword>
<dbReference type="Proteomes" id="UP000245086">
    <property type="component" value="Unassembled WGS sequence"/>
</dbReference>
<keyword evidence="3 9" id="KW-0349">Heme</keyword>
<dbReference type="AlphaFoldDB" id="A0A2P2EAK6"/>
<proteinExistence type="predicted"/>
<dbReference type="PANTHER" id="PTHR10266:SF3">
    <property type="entry name" value="CYTOCHROME C1, HEME PROTEIN, MITOCHONDRIAL"/>
    <property type="match status" value="1"/>
</dbReference>
<feature type="domain" description="Cytochrome c" evidence="12">
    <location>
        <begin position="52"/>
        <end position="215"/>
    </location>
</feature>
<dbReference type="InterPro" id="IPR036909">
    <property type="entry name" value="Cyt_c-like_dom_sf"/>
</dbReference>
<keyword evidence="14" id="KW-1185">Reference proteome</keyword>
<dbReference type="GO" id="GO:0046872">
    <property type="term" value="F:metal ion binding"/>
    <property type="evidence" value="ECO:0007669"/>
    <property type="project" value="UniProtKB-KW"/>
</dbReference>
<dbReference type="PRINTS" id="PR00603">
    <property type="entry name" value="CYTOCHROMEC1"/>
</dbReference>
<dbReference type="GO" id="GO:0016020">
    <property type="term" value="C:membrane"/>
    <property type="evidence" value="ECO:0007669"/>
    <property type="project" value="UniProtKB-SubCell"/>
</dbReference>
<feature type="binding site" description="covalent" evidence="9">
    <location>
        <position position="199"/>
    </location>
    <ligand>
        <name>heme c</name>
        <dbReference type="ChEBI" id="CHEBI:61717"/>
    </ligand>
</feature>
<dbReference type="Pfam" id="PF02167">
    <property type="entry name" value="Cytochrom_C1"/>
    <property type="match status" value="1"/>
</dbReference>
<evidence type="ECO:0000256" key="8">
    <source>
        <dbReference type="ARBA" id="ARBA00023136"/>
    </source>
</evidence>
<evidence type="ECO:0000313" key="13">
    <source>
        <dbReference type="EMBL" id="GBF58073.1"/>
    </source>
</evidence>
<organism evidence="13 14">
    <name type="scientific">Candidatus Phycosocius bacilliformis</name>
    <dbReference type="NCBI Taxonomy" id="1445552"/>
    <lineage>
        <taxon>Bacteria</taxon>
        <taxon>Pseudomonadati</taxon>
        <taxon>Pseudomonadota</taxon>
        <taxon>Alphaproteobacteria</taxon>
        <taxon>Caulobacterales</taxon>
        <taxon>Caulobacterales incertae sedis</taxon>
        <taxon>Candidatus Phycosocius</taxon>
    </lineage>
</organism>
<comment type="cofactor">
    <cofactor evidence="9">
        <name>heme c</name>
        <dbReference type="ChEBI" id="CHEBI:61717"/>
    </cofactor>
    <text evidence="9">Binds 1 heme c group covalently per subunit.</text>
</comment>
<dbReference type="SUPFAM" id="SSF46626">
    <property type="entry name" value="Cytochrome c"/>
    <property type="match status" value="1"/>
</dbReference>
<evidence type="ECO:0000256" key="6">
    <source>
        <dbReference type="ARBA" id="ARBA00022989"/>
    </source>
</evidence>
<feature type="signal peptide" evidence="11">
    <location>
        <begin position="1"/>
        <end position="28"/>
    </location>
</feature>
<dbReference type="InterPro" id="IPR002326">
    <property type="entry name" value="Cyt_c1"/>
</dbReference>
<dbReference type="GO" id="GO:0020037">
    <property type="term" value="F:heme binding"/>
    <property type="evidence" value="ECO:0007669"/>
    <property type="project" value="InterPro"/>
</dbReference>
<comment type="caution">
    <text evidence="13">The sequence shown here is derived from an EMBL/GenBank/DDBJ whole genome shotgun (WGS) entry which is preliminary data.</text>
</comment>
<evidence type="ECO:0000256" key="4">
    <source>
        <dbReference type="ARBA" id="ARBA00022692"/>
    </source>
</evidence>
<dbReference type="Gene3D" id="1.20.5.100">
    <property type="entry name" value="Cytochrome c1, transmembrane anchor, C-terminal"/>
    <property type="match status" value="1"/>
</dbReference>
<feature type="binding site" description="covalent" evidence="9">
    <location>
        <position position="65"/>
    </location>
    <ligand>
        <name>heme c</name>
        <dbReference type="ChEBI" id="CHEBI:61717"/>
    </ligand>
</feature>
<dbReference type="GO" id="GO:0009055">
    <property type="term" value="F:electron transfer activity"/>
    <property type="evidence" value="ECO:0007669"/>
    <property type="project" value="InterPro"/>
</dbReference>
<dbReference type="OrthoDB" id="9808471at2"/>
<sequence>MKPTFARRLVAGVLGLVSVVVVAGSAQAAGEVKHPRPVNGSWEGPFGRFDRAQLQRGFQVYKEVCSSCHSMNLLHYRNLGDKHGPFYDPKYPNPNDNPVVKAIAASYTVKSVDAEGNEEERPALPSDRFIAPFENRAQAAAANGGAVPPDMSVLVKARHNGGSYIYSLLTGYDQTPPAGKQIPEGKHYNPYMPGGVIAMGPPIVDEQVTYADTPENKGIKPTVDQMSHDVVAFLTWASEPHQTERKITGFGVMIFLLILTILLWFSYRSVWRNVEH</sequence>
<gene>
    <name evidence="13" type="primary">petC</name>
    <name evidence="13" type="ORF">PbB2_01744</name>
</gene>
<feature type="transmembrane region" description="Helical" evidence="10">
    <location>
        <begin position="247"/>
        <end position="267"/>
    </location>
</feature>
<keyword evidence="7 9" id="KW-0408">Iron</keyword>
<evidence type="ECO:0000256" key="11">
    <source>
        <dbReference type="SAM" id="SignalP"/>
    </source>
</evidence>
<reference evidence="13 14" key="1">
    <citation type="journal article" date="2018" name="Genome Announc.">
        <title>Draft Genome Sequence of "Candidatus Phycosocius bacilliformis," an Alphaproteobacterial Ectosymbiont of the Hydrocarbon-Producing Green Alga Botryococcus braunii.</title>
        <authorList>
            <person name="Tanabe Y."/>
            <person name="Yamaguchi H."/>
            <person name="Watanabe M.M."/>
        </authorList>
    </citation>
    <scope>NUCLEOTIDE SEQUENCE [LARGE SCALE GENOMIC DNA]</scope>
    <source>
        <strain evidence="13 14">BOTRYCO-2</strain>
    </source>
</reference>
<evidence type="ECO:0000259" key="12">
    <source>
        <dbReference type="PROSITE" id="PS51007"/>
    </source>
</evidence>
<dbReference type="InterPro" id="IPR009056">
    <property type="entry name" value="Cyt_c-like_dom"/>
</dbReference>
<evidence type="ECO:0000256" key="3">
    <source>
        <dbReference type="ARBA" id="ARBA00022617"/>
    </source>
</evidence>
<feature type="binding site" description="covalent" evidence="9">
    <location>
        <position position="68"/>
    </location>
    <ligand>
        <name>heme c</name>
        <dbReference type="ChEBI" id="CHEBI:61717"/>
    </ligand>
</feature>
<dbReference type="Gene3D" id="1.10.760.10">
    <property type="entry name" value="Cytochrome c-like domain"/>
    <property type="match status" value="1"/>
</dbReference>
<evidence type="ECO:0000256" key="9">
    <source>
        <dbReference type="PIRSR" id="PIRSR602326-1"/>
    </source>
</evidence>
<feature type="chain" id="PRO_5015149111" description="Cytochrome c1" evidence="11">
    <location>
        <begin position="29"/>
        <end position="276"/>
    </location>
</feature>
<evidence type="ECO:0000256" key="7">
    <source>
        <dbReference type="ARBA" id="ARBA00023004"/>
    </source>
</evidence>
<keyword evidence="11" id="KW-0732">Signal</keyword>